<name>A0A1H9P2P5_9ACTN</name>
<organism evidence="3 4">
    <name type="scientific">Parafannyhessea umbonata</name>
    <dbReference type="NCBI Taxonomy" id="604330"/>
    <lineage>
        <taxon>Bacteria</taxon>
        <taxon>Bacillati</taxon>
        <taxon>Actinomycetota</taxon>
        <taxon>Coriobacteriia</taxon>
        <taxon>Coriobacteriales</taxon>
        <taxon>Atopobiaceae</taxon>
        <taxon>Parafannyhessea</taxon>
    </lineage>
</organism>
<dbReference type="InterPro" id="IPR002912">
    <property type="entry name" value="ACT_dom"/>
</dbReference>
<keyword evidence="5" id="KW-1185">Reference proteome</keyword>
<protein>
    <submittedName>
        <fullName evidence="3">Uncharacterized conserved protein, contains tandem ACT domains</fullName>
    </submittedName>
</protein>
<reference evidence="3" key="1">
    <citation type="submission" date="2016-10" db="EMBL/GenBank/DDBJ databases">
        <authorList>
            <person name="de Groot N.N."/>
        </authorList>
    </citation>
    <scope>NUCLEOTIDE SEQUENCE [LARGE SCALE GENOMIC DNA]</scope>
    <source>
        <strain evidence="3">KHGC19</strain>
    </source>
</reference>
<dbReference type="Proteomes" id="UP000199135">
    <property type="component" value="Unassembled WGS sequence"/>
</dbReference>
<dbReference type="AlphaFoldDB" id="A0A1H9P2P5"/>
<dbReference type="RefSeq" id="WP_078686955.1">
    <property type="nucleotide sequence ID" value="NZ_FNWT01000002.1"/>
</dbReference>
<evidence type="ECO:0000259" key="1">
    <source>
        <dbReference type="PROSITE" id="PS51671"/>
    </source>
</evidence>
<reference evidence="4 5" key="2">
    <citation type="submission" date="2016-10" db="EMBL/GenBank/DDBJ databases">
        <authorList>
            <person name="Varghese N."/>
            <person name="Submissions S."/>
        </authorList>
    </citation>
    <scope>NUCLEOTIDE SEQUENCE [LARGE SCALE GENOMIC DNA]</scope>
    <source>
        <strain evidence="4">KHGC19</strain>
        <strain evidence="2 5">WCP15</strain>
    </source>
</reference>
<dbReference type="InterPro" id="IPR045865">
    <property type="entry name" value="ACT-like_dom_sf"/>
</dbReference>
<evidence type="ECO:0000313" key="5">
    <source>
        <dbReference type="Proteomes" id="UP000199135"/>
    </source>
</evidence>
<dbReference type="Proteomes" id="UP000199128">
    <property type="component" value="Unassembled WGS sequence"/>
</dbReference>
<dbReference type="Pfam" id="PF19571">
    <property type="entry name" value="ACT_8"/>
    <property type="match status" value="1"/>
</dbReference>
<feature type="domain" description="ACT" evidence="1">
    <location>
        <begin position="70"/>
        <end position="141"/>
    </location>
</feature>
<dbReference type="PANTHER" id="PTHR40099:SF1">
    <property type="entry name" value="ACETOLACTATE SYNTHASE, SMALL SUBUNIT"/>
    <property type="match status" value="1"/>
</dbReference>
<dbReference type="PANTHER" id="PTHR40099">
    <property type="entry name" value="ACETOLACTATE SYNTHASE, SMALL SUBUNIT"/>
    <property type="match status" value="1"/>
</dbReference>
<dbReference type="PROSITE" id="PS51671">
    <property type="entry name" value="ACT"/>
    <property type="match status" value="1"/>
</dbReference>
<sequence>MIDQLTVFLENTEGRLAKLCRALADADVNMKALTIADTAEYGVVRIICDDPARARDELQEKGWRAMVTKVAAIEVANRPGGLADLLGVLDDLDIPVEYGYCFSTKGDRAVDILKVKVSSEADRAVQKLEEAGFRVLAQSEV</sequence>
<evidence type="ECO:0000313" key="4">
    <source>
        <dbReference type="Proteomes" id="UP000199128"/>
    </source>
</evidence>
<evidence type="ECO:0000313" key="3">
    <source>
        <dbReference type="EMBL" id="SER42496.1"/>
    </source>
</evidence>
<proteinExistence type="predicted"/>
<dbReference type="Gene3D" id="3.30.2130.10">
    <property type="entry name" value="VC0802-like"/>
    <property type="match status" value="1"/>
</dbReference>
<dbReference type="InterPro" id="IPR045739">
    <property type="entry name" value="ACT_dom_pair"/>
</dbReference>
<dbReference type="EMBL" id="FOGP01000002">
    <property type="protein sequence ID" value="SER42496.1"/>
    <property type="molecule type" value="Genomic_DNA"/>
</dbReference>
<dbReference type="EMBL" id="FNWT01000002">
    <property type="protein sequence ID" value="SEH42164.1"/>
    <property type="molecule type" value="Genomic_DNA"/>
</dbReference>
<dbReference type="SUPFAM" id="SSF55021">
    <property type="entry name" value="ACT-like"/>
    <property type="match status" value="2"/>
</dbReference>
<evidence type="ECO:0000313" key="2">
    <source>
        <dbReference type="EMBL" id="SEH42164.1"/>
    </source>
</evidence>
<accession>A0A1H9P2P5</accession>
<gene>
    <name evidence="3" type="ORF">SAMN05216446_0780</name>
    <name evidence="2" type="ORF">SAMN05216447_10267</name>
</gene>